<dbReference type="Gene3D" id="2.60.40.150">
    <property type="entry name" value="C2 domain"/>
    <property type="match status" value="1"/>
</dbReference>
<feature type="repeat" description="WD" evidence="3">
    <location>
        <begin position="1194"/>
        <end position="1235"/>
    </location>
</feature>
<dbReference type="SUPFAM" id="SSF49562">
    <property type="entry name" value="C2 domain (Calcium/lipid-binding domain, CaLB)"/>
    <property type="match status" value="1"/>
</dbReference>
<dbReference type="PROSITE" id="PS50082">
    <property type="entry name" value="WD_REPEATS_2"/>
    <property type="match status" value="6"/>
</dbReference>
<dbReference type="PROSITE" id="PS50294">
    <property type="entry name" value="WD_REPEATS_REGION"/>
    <property type="match status" value="6"/>
</dbReference>
<dbReference type="SUPFAM" id="SSF52540">
    <property type="entry name" value="P-loop containing nucleoside triphosphate hydrolases"/>
    <property type="match status" value="1"/>
</dbReference>
<dbReference type="InterPro" id="IPR056884">
    <property type="entry name" value="NPHP3-like_N"/>
</dbReference>
<dbReference type="Pfam" id="PF00168">
    <property type="entry name" value="C2"/>
    <property type="match status" value="1"/>
</dbReference>
<feature type="repeat" description="WD" evidence="3">
    <location>
        <begin position="1042"/>
        <end position="1083"/>
    </location>
</feature>
<dbReference type="Gene3D" id="2.130.10.10">
    <property type="entry name" value="YVTN repeat-like/Quinoprotein amine dehydrogenase"/>
    <property type="match status" value="2"/>
</dbReference>
<dbReference type="STRING" id="1314782.A0A165SKB2"/>
<dbReference type="CDD" id="cd00200">
    <property type="entry name" value="WD40"/>
    <property type="match status" value="1"/>
</dbReference>
<feature type="region of interest" description="Disordered" evidence="4">
    <location>
        <begin position="181"/>
        <end position="208"/>
    </location>
</feature>
<dbReference type="Proteomes" id="UP000076761">
    <property type="component" value="Unassembled WGS sequence"/>
</dbReference>
<dbReference type="GO" id="GO:1990234">
    <property type="term" value="C:transferase complex"/>
    <property type="evidence" value="ECO:0007669"/>
    <property type="project" value="UniProtKB-ARBA"/>
</dbReference>
<evidence type="ECO:0000256" key="4">
    <source>
        <dbReference type="SAM" id="MobiDB-lite"/>
    </source>
</evidence>
<evidence type="ECO:0000259" key="6">
    <source>
        <dbReference type="PROSITE" id="PS50837"/>
    </source>
</evidence>
<keyword evidence="8" id="KW-1185">Reference proteome</keyword>
<dbReference type="Pfam" id="PF00400">
    <property type="entry name" value="WD40"/>
    <property type="match status" value="6"/>
</dbReference>
<evidence type="ECO:0008006" key="9">
    <source>
        <dbReference type="Google" id="ProtNLM"/>
    </source>
</evidence>
<gene>
    <name evidence="7" type="ORF">NEOLEDRAFT_1114496</name>
</gene>
<protein>
    <recommendedName>
        <fullName evidence="9">WD40 repeat-like protein</fullName>
    </recommendedName>
</protein>
<dbReference type="InterPro" id="IPR007111">
    <property type="entry name" value="NACHT_NTPase"/>
</dbReference>
<dbReference type="InterPro" id="IPR001680">
    <property type="entry name" value="WD40_rpt"/>
</dbReference>
<dbReference type="PANTHER" id="PTHR22847:SF637">
    <property type="entry name" value="WD REPEAT DOMAIN 5B"/>
    <property type="match status" value="1"/>
</dbReference>
<feature type="domain" description="NACHT" evidence="6">
    <location>
        <begin position="426"/>
        <end position="575"/>
    </location>
</feature>
<feature type="repeat" description="WD" evidence="3">
    <location>
        <begin position="956"/>
        <end position="997"/>
    </location>
</feature>
<dbReference type="InterPro" id="IPR000008">
    <property type="entry name" value="C2_dom"/>
</dbReference>
<dbReference type="OrthoDB" id="3014077at2759"/>
<evidence type="ECO:0000256" key="2">
    <source>
        <dbReference type="ARBA" id="ARBA00022737"/>
    </source>
</evidence>
<dbReference type="Gene3D" id="3.40.50.300">
    <property type="entry name" value="P-loop containing nucleotide triphosphate hydrolases"/>
    <property type="match status" value="1"/>
</dbReference>
<dbReference type="EMBL" id="KV425572">
    <property type="protein sequence ID" value="KZT25291.1"/>
    <property type="molecule type" value="Genomic_DNA"/>
</dbReference>
<keyword evidence="2" id="KW-0677">Repeat</keyword>
<dbReference type="InterPro" id="IPR035892">
    <property type="entry name" value="C2_domain_sf"/>
</dbReference>
<feature type="repeat" description="WD" evidence="3">
    <location>
        <begin position="999"/>
        <end position="1029"/>
    </location>
</feature>
<sequence length="1279" mass="141476">MWDSQYCPIYSVSIRYTLFCLYHHQPLVSQSESACRGMPYNSHDLVFTNIEARNLPNTRDNKPPRAFVRIQVGTTTHKTKTSEARSCSPSWKETIRFDGHSLNTPIVFFVLHHQTYGVHEPLCQIEVLLQDFIRSPCPFRVVLETKRPGITSELILYYVIDPVSTAGGILLAAATASALVPSRGPSYDRRSRSSTTPALAQVPVPSLSSQSQHARDSIIFTDNLSVPTEYAAATANLLNTIEPFHKLFTEIAKIHPFAMAAWCLLSSAYTMLQLERQKTASVWGLFKEMTRTYRIAQKHDILRQLDESRTILRDMIKQTMECAIFIQGYMSGNFFSRLTNREVDGRVKGFTEVFLELQKVLAGDLTRKITILSLETYSCVKSIERKMILGEIDPGDQYWPNNIYLRGTRRDVIQKVMDWFTRDNSSVLWLTGPLGSGKTTVAATVSEHASAMGAHGRLAAVVHFSRDGRSRPNTASEFVKALAFRLASFDDRIGEAVAKALQTHLVISSVPDLFQHLVKEPLLSVPGLASQGPILIVVDALEQCATDERSILLRCLSEGLGDSLGFARLLVTSRPVQDITSVFTRAGTAVQKLVLELDHMQNTQDVKHYVTQKLEDIEDPEFGALCRRHNAVERLTTLSEGLFMWASISCRFISRSPRDRLLLILQGTTGQVADVESELAITYKAALDFAVSPNGNEVGRNGDIKFDLRTFLGAVVVAQNPPGLTCDAIDKLFFHDQPKSRELIARLQSLVRSDIPHSDLLDPVRFLHQSFYGFLQDRIRADEWWIDAREYHMNMTMSCLSRLKDYLNEIRPSSKPAMTDADESSAVGYACLYWMAHLSQTAAYDEKIGKKIRNFVTKRCLKWLHVALLLKKTDIAMDSLRKLIAWAARVQPDDARFLSSTLRACEELLRVKDLQADPNVIYAKAVEMAHTDKDIALICGKRTTLDVAEKGKLAGLSRHSAPVTCVAFSPSGTCTASASTGGEIQVWETKTGRIYYEPLKDHSGAVRTLVFSPDGKWLASGSDDKSIRIRSTSIGEPLFPPIKGHLEPVLSLAFSSDGARLVSGSQDRMVYVWDATTGDKIAGPFRGHGKAVISVGFIRSGPNIITGSIDETICIWDCGRQSLLHTSKPSGDSEGKIIPGIANLPFVGSTRATRTVALALSADGLQAISATGELSTFNSDSQGKRVMLREFARRAAHYGGCTAVAFAPDGSKFVAGYQDGSMCVWRTHNGDLILGRVEGHSSAVLCVAFSQDGSKVAYAGRDCKVRIWDVESGALVLVR</sequence>
<feature type="repeat" description="WD" evidence="3">
    <location>
        <begin position="1237"/>
        <end position="1278"/>
    </location>
</feature>
<dbReference type="InterPro" id="IPR036322">
    <property type="entry name" value="WD40_repeat_dom_sf"/>
</dbReference>
<dbReference type="PANTHER" id="PTHR22847">
    <property type="entry name" value="WD40 REPEAT PROTEIN"/>
    <property type="match status" value="1"/>
</dbReference>
<proteinExistence type="predicted"/>
<dbReference type="PROSITE" id="PS00678">
    <property type="entry name" value="WD_REPEATS_1"/>
    <property type="match status" value="1"/>
</dbReference>
<dbReference type="PROSITE" id="PS50004">
    <property type="entry name" value="C2"/>
    <property type="match status" value="1"/>
</dbReference>
<dbReference type="InterPro" id="IPR015943">
    <property type="entry name" value="WD40/YVTN_repeat-like_dom_sf"/>
</dbReference>
<evidence type="ECO:0000256" key="3">
    <source>
        <dbReference type="PROSITE-ProRule" id="PRU00221"/>
    </source>
</evidence>
<dbReference type="InParanoid" id="A0A165SKB2"/>
<evidence type="ECO:0000259" key="5">
    <source>
        <dbReference type="PROSITE" id="PS50004"/>
    </source>
</evidence>
<dbReference type="SUPFAM" id="SSF50978">
    <property type="entry name" value="WD40 repeat-like"/>
    <property type="match status" value="1"/>
</dbReference>
<dbReference type="PRINTS" id="PR00320">
    <property type="entry name" value="GPROTEINBRPT"/>
</dbReference>
<dbReference type="CDD" id="cd00030">
    <property type="entry name" value="C2"/>
    <property type="match status" value="1"/>
</dbReference>
<reference evidence="7 8" key="1">
    <citation type="journal article" date="2016" name="Mol. Biol. Evol.">
        <title>Comparative Genomics of Early-Diverging Mushroom-Forming Fungi Provides Insights into the Origins of Lignocellulose Decay Capabilities.</title>
        <authorList>
            <person name="Nagy L.G."/>
            <person name="Riley R."/>
            <person name="Tritt A."/>
            <person name="Adam C."/>
            <person name="Daum C."/>
            <person name="Floudas D."/>
            <person name="Sun H."/>
            <person name="Yadav J.S."/>
            <person name="Pangilinan J."/>
            <person name="Larsson K.H."/>
            <person name="Matsuura K."/>
            <person name="Barry K."/>
            <person name="Labutti K."/>
            <person name="Kuo R."/>
            <person name="Ohm R.A."/>
            <person name="Bhattacharya S.S."/>
            <person name="Shirouzu T."/>
            <person name="Yoshinaga Y."/>
            <person name="Martin F.M."/>
            <person name="Grigoriev I.V."/>
            <person name="Hibbett D.S."/>
        </authorList>
    </citation>
    <scope>NUCLEOTIDE SEQUENCE [LARGE SCALE GENOMIC DNA]</scope>
    <source>
        <strain evidence="7 8">HHB14362 ss-1</strain>
    </source>
</reference>
<dbReference type="PROSITE" id="PS50837">
    <property type="entry name" value="NACHT"/>
    <property type="match status" value="1"/>
</dbReference>
<feature type="repeat" description="WD" evidence="3">
    <location>
        <begin position="1085"/>
        <end position="1126"/>
    </location>
</feature>
<feature type="domain" description="C2" evidence="5">
    <location>
        <begin position="24"/>
        <end position="143"/>
    </location>
</feature>
<dbReference type="InterPro" id="IPR027417">
    <property type="entry name" value="P-loop_NTPase"/>
</dbReference>
<name>A0A165SKB2_9AGAM</name>
<dbReference type="SMART" id="SM00239">
    <property type="entry name" value="C2"/>
    <property type="match status" value="1"/>
</dbReference>
<dbReference type="Pfam" id="PF24883">
    <property type="entry name" value="NPHP3_N"/>
    <property type="match status" value="1"/>
</dbReference>
<evidence type="ECO:0000313" key="7">
    <source>
        <dbReference type="EMBL" id="KZT25291.1"/>
    </source>
</evidence>
<dbReference type="SMART" id="SM00320">
    <property type="entry name" value="WD40"/>
    <property type="match status" value="6"/>
</dbReference>
<organism evidence="7 8">
    <name type="scientific">Neolentinus lepideus HHB14362 ss-1</name>
    <dbReference type="NCBI Taxonomy" id="1314782"/>
    <lineage>
        <taxon>Eukaryota</taxon>
        <taxon>Fungi</taxon>
        <taxon>Dikarya</taxon>
        <taxon>Basidiomycota</taxon>
        <taxon>Agaricomycotina</taxon>
        <taxon>Agaricomycetes</taxon>
        <taxon>Gloeophyllales</taxon>
        <taxon>Gloeophyllaceae</taxon>
        <taxon>Neolentinus</taxon>
    </lineage>
</organism>
<dbReference type="InterPro" id="IPR020472">
    <property type="entry name" value="WD40_PAC1"/>
</dbReference>
<dbReference type="InterPro" id="IPR019775">
    <property type="entry name" value="WD40_repeat_CS"/>
</dbReference>
<accession>A0A165SKB2</accession>
<evidence type="ECO:0000256" key="1">
    <source>
        <dbReference type="ARBA" id="ARBA00022574"/>
    </source>
</evidence>
<evidence type="ECO:0000313" key="8">
    <source>
        <dbReference type="Proteomes" id="UP000076761"/>
    </source>
</evidence>
<keyword evidence="1 3" id="KW-0853">WD repeat</keyword>
<dbReference type="AlphaFoldDB" id="A0A165SKB2"/>